<dbReference type="OrthoDB" id="2522283at2759"/>
<feature type="domain" description="F-box" evidence="1">
    <location>
        <begin position="6"/>
        <end position="63"/>
    </location>
</feature>
<keyword evidence="3" id="KW-1185">Reference proteome</keyword>
<dbReference type="EMBL" id="KV425896">
    <property type="protein sequence ID" value="KZW01143.1"/>
    <property type="molecule type" value="Genomic_DNA"/>
</dbReference>
<proteinExistence type="predicted"/>
<dbReference type="InterPro" id="IPR001810">
    <property type="entry name" value="F-box_dom"/>
</dbReference>
<dbReference type="Gene3D" id="3.80.10.10">
    <property type="entry name" value="Ribonuclease Inhibitor"/>
    <property type="match status" value="1"/>
</dbReference>
<dbReference type="InParanoid" id="A0A165NS41"/>
<name>A0A165NS41_EXIGL</name>
<dbReference type="Pfam" id="PF12937">
    <property type="entry name" value="F-box-like"/>
    <property type="match status" value="1"/>
</dbReference>
<gene>
    <name evidence="2" type="ORF">EXIGLDRAFT_830315</name>
</gene>
<dbReference type="InterPro" id="IPR032675">
    <property type="entry name" value="LRR_dom_sf"/>
</dbReference>
<dbReference type="Proteomes" id="UP000077266">
    <property type="component" value="Unassembled WGS sequence"/>
</dbReference>
<dbReference type="AlphaFoldDB" id="A0A165NS41"/>
<accession>A0A165NS41</accession>
<protein>
    <recommendedName>
        <fullName evidence="1">F-box domain-containing protein</fullName>
    </recommendedName>
</protein>
<evidence type="ECO:0000313" key="3">
    <source>
        <dbReference type="Proteomes" id="UP000077266"/>
    </source>
</evidence>
<sequence length="394" mass="42983">MSSVPLPPELWLIVFQRVAQAHSHRMDAGRLRSRRSTNHMLSKCALVCRSWAALAQDALFRHVQLGTHVLEGEIGTTLDSLHRLLEVLGRQTALNTAVRSLHVGIGLETKVGDIGLDYVRHGTLSQLMHLVSLCPQIEHLNLLVGACLPNEMFALDAVAPLLSITALDIGNEYDGAICDQFSLRPPPLAVAHCIIRATASSLVTLRVCLYADDEIFEDLPEFPCLREVACLLDNHDAGTSTTSSLRAALRNHAPVLCRAEVGRLDIDVISALPSTITHLILHTSLGAEALPGFLSRFPNMQRLEVHAGNSSSLRKLLASVPSTLQSITVPNFALWSMADAEALENELHRLLDLQSLTIIRASPAADFVTPCIDARIFIVDEFDPRQPTSSQPSP</sequence>
<organism evidence="2 3">
    <name type="scientific">Exidia glandulosa HHB12029</name>
    <dbReference type="NCBI Taxonomy" id="1314781"/>
    <lineage>
        <taxon>Eukaryota</taxon>
        <taxon>Fungi</taxon>
        <taxon>Dikarya</taxon>
        <taxon>Basidiomycota</taxon>
        <taxon>Agaricomycotina</taxon>
        <taxon>Agaricomycetes</taxon>
        <taxon>Auriculariales</taxon>
        <taxon>Exidiaceae</taxon>
        <taxon>Exidia</taxon>
    </lineage>
</organism>
<evidence type="ECO:0000313" key="2">
    <source>
        <dbReference type="EMBL" id="KZW01143.1"/>
    </source>
</evidence>
<evidence type="ECO:0000259" key="1">
    <source>
        <dbReference type="Pfam" id="PF12937"/>
    </source>
</evidence>
<reference evidence="2 3" key="1">
    <citation type="journal article" date="2016" name="Mol. Biol. Evol.">
        <title>Comparative Genomics of Early-Diverging Mushroom-Forming Fungi Provides Insights into the Origins of Lignocellulose Decay Capabilities.</title>
        <authorList>
            <person name="Nagy L.G."/>
            <person name="Riley R."/>
            <person name="Tritt A."/>
            <person name="Adam C."/>
            <person name="Daum C."/>
            <person name="Floudas D."/>
            <person name="Sun H."/>
            <person name="Yadav J.S."/>
            <person name="Pangilinan J."/>
            <person name="Larsson K.H."/>
            <person name="Matsuura K."/>
            <person name="Barry K."/>
            <person name="Labutti K."/>
            <person name="Kuo R."/>
            <person name="Ohm R.A."/>
            <person name="Bhattacharya S.S."/>
            <person name="Shirouzu T."/>
            <person name="Yoshinaga Y."/>
            <person name="Martin F.M."/>
            <person name="Grigoriev I.V."/>
            <person name="Hibbett D.S."/>
        </authorList>
    </citation>
    <scope>NUCLEOTIDE SEQUENCE [LARGE SCALE GENOMIC DNA]</scope>
    <source>
        <strain evidence="2 3">HHB12029</strain>
    </source>
</reference>